<dbReference type="InterPro" id="IPR001763">
    <property type="entry name" value="Rhodanese-like_dom"/>
</dbReference>
<evidence type="ECO:0000313" key="3">
    <source>
        <dbReference type="Proteomes" id="UP000054560"/>
    </source>
</evidence>
<protein>
    <recommendedName>
        <fullName evidence="1">Rhodanese domain-containing protein</fullName>
    </recommendedName>
</protein>
<dbReference type="SMART" id="SM00450">
    <property type="entry name" value="RHOD"/>
    <property type="match status" value="1"/>
</dbReference>
<dbReference type="AlphaFoldDB" id="A0A0L0G7B9"/>
<dbReference type="PANTHER" id="PTHR43268">
    <property type="entry name" value="THIOSULFATE SULFURTRANSFERASE/RHODANESE-LIKE DOMAIN-CONTAINING PROTEIN 2"/>
    <property type="match status" value="1"/>
</dbReference>
<accession>A0A0L0G7B9</accession>
<keyword evidence="3" id="KW-1185">Reference proteome</keyword>
<dbReference type="RefSeq" id="XP_014158683.1">
    <property type="nucleotide sequence ID" value="XM_014303208.1"/>
</dbReference>
<dbReference type="Pfam" id="PF17773">
    <property type="entry name" value="UPF0176_N"/>
    <property type="match status" value="1"/>
</dbReference>
<dbReference type="Pfam" id="PF12368">
    <property type="entry name" value="Rhodanese_C"/>
    <property type="match status" value="1"/>
</dbReference>
<dbReference type="Gene3D" id="3.40.250.10">
    <property type="entry name" value="Rhodanese-like domain"/>
    <property type="match status" value="1"/>
</dbReference>
<evidence type="ECO:0000259" key="1">
    <source>
        <dbReference type="PROSITE" id="PS50206"/>
    </source>
</evidence>
<dbReference type="Pfam" id="PF00581">
    <property type="entry name" value="Rhodanese"/>
    <property type="match status" value="1"/>
</dbReference>
<sequence length="502" mass="55607">MKYTSYEPTLTTLHTVVCRATAIPIVIMDQTYDIVLFYKYVEIPDANEIAAYVKQLCAAHSLCGRAILAPEGINANLAGLKSEGGVQKLVEALQAHPLFGSEVDFKMDCVTRNSQPFPDLVVKVHKELCSTGGAMPLDLLHQGLGGTHLSPADFHNTLKSHWEANKNEDADSKKDNTGNEMKKELVVLDVRNKREYAIGRFMDDAHDTQHQALDPDTKVFEEWARYADKQVEDLRDKQVLMYCTGGIRCEKASAYLRSKGVDDVSQLDGGIHRYLDVFGSDGFFKGKNAVFDARGVQVGEGKADVVGKCTYCACPEESITSDRVCAVCRDGLLVCDACRVAKNGMYCCNTHEYMNGVYYPFLGGFSLDQLRDQLVQLTDLESTEHLLSSANRRRTVRKQIARVRERIGVLQDILEGNAGVQETALLDNCPYCRGCGNIGPDDLLGLTNTDAKGRPTCDGKCWGFMQTERKDEKFDLNEGSTKALEDLRSLAITDPKRDPVVS</sequence>
<dbReference type="STRING" id="667725.A0A0L0G7B9"/>
<dbReference type="PANTHER" id="PTHR43268:SF6">
    <property type="entry name" value="THIOSULFATE SULFURTRANSFERASE_RHODANESE-LIKE DOMAIN-CONTAINING PROTEIN 2"/>
    <property type="match status" value="1"/>
</dbReference>
<reference evidence="2 3" key="1">
    <citation type="submission" date="2011-02" db="EMBL/GenBank/DDBJ databases">
        <title>The Genome Sequence of Sphaeroforma arctica JP610.</title>
        <authorList>
            <consortium name="The Broad Institute Genome Sequencing Platform"/>
            <person name="Russ C."/>
            <person name="Cuomo C."/>
            <person name="Young S.K."/>
            <person name="Zeng Q."/>
            <person name="Gargeya S."/>
            <person name="Alvarado L."/>
            <person name="Berlin A."/>
            <person name="Chapman S.B."/>
            <person name="Chen Z."/>
            <person name="Freedman E."/>
            <person name="Gellesch M."/>
            <person name="Goldberg J."/>
            <person name="Griggs A."/>
            <person name="Gujja S."/>
            <person name="Heilman E."/>
            <person name="Heiman D."/>
            <person name="Howarth C."/>
            <person name="Mehta T."/>
            <person name="Neiman D."/>
            <person name="Pearson M."/>
            <person name="Roberts A."/>
            <person name="Saif S."/>
            <person name="Shea T."/>
            <person name="Shenoy N."/>
            <person name="Sisk P."/>
            <person name="Stolte C."/>
            <person name="Sykes S."/>
            <person name="White J."/>
            <person name="Yandava C."/>
            <person name="Burger G."/>
            <person name="Gray M.W."/>
            <person name="Holland P.W.H."/>
            <person name="King N."/>
            <person name="Lang F.B.F."/>
            <person name="Roger A.J."/>
            <person name="Ruiz-Trillo I."/>
            <person name="Haas B."/>
            <person name="Nusbaum C."/>
            <person name="Birren B."/>
        </authorList>
    </citation>
    <scope>NUCLEOTIDE SEQUENCE [LARGE SCALE GENOMIC DNA]</scope>
    <source>
        <strain evidence="2 3">JP610</strain>
    </source>
</reference>
<dbReference type="eggNOG" id="ENOG502QSQK">
    <property type="taxonomic scope" value="Eukaryota"/>
</dbReference>
<evidence type="ECO:0000313" key="2">
    <source>
        <dbReference type="EMBL" id="KNC84781.1"/>
    </source>
</evidence>
<organism evidence="2 3">
    <name type="scientific">Sphaeroforma arctica JP610</name>
    <dbReference type="NCBI Taxonomy" id="667725"/>
    <lineage>
        <taxon>Eukaryota</taxon>
        <taxon>Ichthyosporea</taxon>
        <taxon>Ichthyophonida</taxon>
        <taxon>Sphaeroforma</taxon>
    </lineage>
</organism>
<dbReference type="PROSITE" id="PS50206">
    <property type="entry name" value="RHODANESE_3"/>
    <property type="match status" value="1"/>
</dbReference>
<dbReference type="Gene3D" id="3.30.70.100">
    <property type="match status" value="1"/>
</dbReference>
<feature type="domain" description="Rhodanese" evidence="1">
    <location>
        <begin position="181"/>
        <end position="283"/>
    </location>
</feature>
<dbReference type="InterPro" id="IPR020936">
    <property type="entry name" value="TrhO"/>
</dbReference>
<dbReference type="InterPro" id="IPR040503">
    <property type="entry name" value="TRHO_N"/>
</dbReference>
<dbReference type="EMBL" id="KQ241741">
    <property type="protein sequence ID" value="KNC84781.1"/>
    <property type="molecule type" value="Genomic_DNA"/>
</dbReference>
<dbReference type="GeneID" id="25903527"/>
<dbReference type="InterPro" id="IPR036873">
    <property type="entry name" value="Rhodanese-like_dom_sf"/>
</dbReference>
<proteinExistence type="predicted"/>
<dbReference type="SUPFAM" id="SSF52821">
    <property type="entry name" value="Rhodanese/Cell cycle control phosphatase"/>
    <property type="match status" value="1"/>
</dbReference>
<dbReference type="InterPro" id="IPR022111">
    <property type="entry name" value="Rhodanese_C"/>
</dbReference>
<name>A0A0L0G7B9_9EUKA</name>
<gene>
    <name evidence="2" type="ORF">SARC_03023</name>
</gene>
<dbReference type="Proteomes" id="UP000054560">
    <property type="component" value="Unassembled WGS sequence"/>
</dbReference>
<dbReference type="OrthoDB" id="25002at2759"/>